<evidence type="ECO:0000256" key="1">
    <source>
        <dbReference type="SAM" id="MobiDB-lite"/>
    </source>
</evidence>
<dbReference type="Proteomes" id="UP000005239">
    <property type="component" value="Unassembled WGS sequence"/>
</dbReference>
<dbReference type="AlphaFoldDB" id="A0A454XZV0"/>
<gene>
    <name evidence="2" type="primary">WBGene00271914</name>
</gene>
<organism evidence="2 3">
    <name type="scientific">Pristionchus pacificus</name>
    <name type="common">Parasitic nematode worm</name>
    <dbReference type="NCBI Taxonomy" id="54126"/>
    <lineage>
        <taxon>Eukaryota</taxon>
        <taxon>Metazoa</taxon>
        <taxon>Ecdysozoa</taxon>
        <taxon>Nematoda</taxon>
        <taxon>Chromadorea</taxon>
        <taxon>Rhabditida</taxon>
        <taxon>Rhabditina</taxon>
        <taxon>Diplogasteromorpha</taxon>
        <taxon>Diplogasteroidea</taxon>
        <taxon>Neodiplogasteridae</taxon>
        <taxon>Pristionchus</taxon>
    </lineage>
</organism>
<dbReference type="EnsemblMetazoa" id="PPA33545.1">
    <property type="protein sequence ID" value="PPA33545.1"/>
    <property type="gene ID" value="WBGene00271914"/>
</dbReference>
<feature type="compositionally biased region" description="Basic and acidic residues" evidence="1">
    <location>
        <begin position="8"/>
        <end position="29"/>
    </location>
</feature>
<accession>A0A454XZV0</accession>
<feature type="compositionally biased region" description="Basic residues" evidence="1">
    <location>
        <begin position="30"/>
        <end position="65"/>
    </location>
</feature>
<reference evidence="2" key="2">
    <citation type="submission" date="2022-06" db="UniProtKB">
        <authorList>
            <consortium name="EnsemblMetazoa"/>
        </authorList>
    </citation>
    <scope>IDENTIFICATION</scope>
    <source>
        <strain evidence="2">PS312</strain>
    </source>
</reference>
<feature type="region of interest" description="Disordered" evidence="1">
    <location>
        <begin position="1"/>
        <end position="139"/>
    </location>
</feature>
<evidence type="ECO:0000313" key="3">
    <source>
        <dbReference type="Proteomes" id="UP000005239"/>
    </source>
</evidence>
<accession>A0A8R1YQ04</accession>
<name>A0A454XZV0_PRIPA</name>
<feature type="compositionally biased region" description="Basic and acidic residues" evidence="1">
    <location>
        <begin position="75"/>
        <end position="139"/>
    </location>
</feature>
<reference evidence="3" key="1">
    <citation type="journal article" date="2008" name="Nat. Genet.">
        <title>The Pristionchus pacificus genome provides a unique perspective on nematode lifestyle and parasitism.</title>
        <authorList>
            <person name="Dieterich C."/>
            <person name="Clifton S.W."/>
            <person name="Schuster L.N."/>
            <person name="Chinwalla A."/>
            <person name="Delehaunty K."/>
            <person name="Dinkelacker I."/>
            <person name="Fulton L."/>
            <person name="Fulton R."/>
            <person name="Godfrey J."/>
            <person name="Minx P."/>
            <person name="Mitreva M."/>
            <person name="Roeseler W."/>
            <person name="Tian H."/>
            <person name="Witte H."/>
            <person name="Yang S.P."/>
            <person name="Wilson R.K."/>
            <person name="Sommer R.J."/>
        </authorList>
    </citation>
    <scope>NUCLEOTIDE SEQUENCE [LARGE SCALE GENOMIC DNA]</scope>
    <source>
        <strain evidence="3">PS312</strain>
    </source>
</reference>
<keyword evidence="3" id="KW-1185">Reference proteome</keyword>
<sequence length="139" mass="16345">MSTVGGETFKDEETPVIPDKIERRTDVRNRDRKKSRKNKSKSRGSKMGRKPSRKSRQEKMKKRSKKYSDSETETDVDRRDMDERRGRGRYDDRDDRSDVEYGADKRDDPKSDVVKVDQSKKKENKGDLPVEKTQTDKSE</sequence>
<protein>
    <submittedName>
        <fullName evidence="2">Uncharacterized protein</fullName>
    </submittedName>
</protein>
<evidence type="ECO:0000313" key="2">
    <source>
        <dbReference type="EnsemblMetazoa" id="PPA33545.1"/>
    </source>
</evidence>
<proteinExistence type="predicted"/>